<organism evidence="1 2">
    <name type="scientific">Piedraia hortae CBS 480.64</name>
    <dbReference type="NCBI Taxonomy" id="1314780"/>
    <lineage>
        <taxon>Eukaryota</taxon>
        <taxon>Fungi</taxon>
        <taxon>Dikarya</taxon>
        <taxon>Ascomycota</taxon>
        <taxon>Pezizomycotina</taxon>
        <taxon>Dothideomycetes</taxon>
        <taxon>Dothideomycetidae</taxon>
        <taxon>Capnodiales</taxon>
        <taxon>Piedraiaceae</taxon>
        <taxon>Piedraia</taxon>
    </lineage>
</organism>
<keyword evidence="2" id="KW-1185">Reference proteome</keyword>
<name>A0A6A7C446_9PEZI</name>
<accession>A0A6A7C446</accession>
<reference evidence="1" key="1">
    <citation type="journal article" date="2020" name="Stud. Mycol.">
        <title>101 Dothideomycetes genomes: a test case for predicting lifestyles and emergence of pathogens.</title>
        <authorList>
            <person name="Haridas S."/>
            <person name="Albert R."/>
            <person name="Binder M."/>
            <person name="Bloem J."/>
            <person name="Labutti K."/>
            <person name="Salamov A."/>
            <person name="Andreopoulos B."/>
            <person name="Baker S."/>
            <person name="Barry K."/>
            <person name="Bills G."/>
            <person name="Bluhm B."/>
            <person name="Cannon C."/>
            <person name="Castanera R."/>
            <person name="Culley D."/>
            <person name="Daum C."/>
            <person name="Ezra D."/>
            <person name="Gonzalez J."/>
            <person name="Henrissat B."/>
            <person name="Kuo A."/>
            <person name="Liang C."/>
            <person name="Lipzen A."/>
            <person name="Lutzoni F."/>
            <person name="Magnuson J."/>
            <person name="Mondo S."/>
            <person name="Nolan M."/>
            <person name="Ohm R."/>
            <person name="Pangilinan J."/>
            <person name="Park H.-J."/>
            <person name="Ramirez L."/>
            <person name="Alfaro M."/>
            <person name="Sun H."/>
            <person name="Tritt A."/>
            <person name="Yoshinaga Y."/>
            <person name="Zwiers L.-H."/>
            <person name="Turgeon B."/>
            <person name="Goodwin S."/>
            <person name="Spatafora J."/>
            <person name="Crous P."/>
            <person name="Grigoriev I."/>
        </authorList>
    </citation>
    <scope>NUCLEOTIDE SEQUENCE</scope>
    <source>
        <strain evidence="1">CBS 480.64</strain>
    </source>
</reference>
<evidence type="ECO:0000313" key="1">
    <source>
        <dbReference type="EMBL" id="KAF2862356.1"/>
    </source>
</evidence>
<gene>
    <name evidence="1" type="ORF">K470DRAFT_262895</name>
</gene>
<sequence length="131" mass="14564">MCAVQTWAFTLGTFYASQGRLSGWNQSLVELWCSLSELSNLIYDPISHLGDWSEKVISAARELLKGLVTIFGFQIISNKNKRYVLFHIPLLARLYGPVIGASAQRPESGNKNVPAIVRHTSMHSTSRDVAN</sequence>
<proteinExistence type="predicted"/>
<evidence type="ECO:0000313" key="2">
    <source>
        <dbReference type="Proteomes" id="UP000799421"/>
    </source>
</evidence>
<dbReference type="AlphaFoldDB" id="A0A6A7C446"/>
<dbReference type="EMBL" id="MU005966">
    <property type="protein sequence ID" value="KAF2862356.1"/>
    <property type="molecule type" value="Genomic_DNA"/>
</dbReference>
<protein>
    <submittedName>
        <fullName evidence="1">Uncharacterized protein</fullName>
    </submittedName>
</protein>
<dbReference type="Proteomes" id="UP000799421">
    <property type="component" value="Unassembled WGS sequence"/>
</dbReference>